<evidence type="ECO:0000313" key="3">
    <source>
        <dbReference type="Proteomes" id="UP000800097"/>
    </source>
</evidence>
<gene>
    <name evidence="2" type="ORF">EI97DRAFT_179060</name>
</gene>
<keyword evidence="3" id="KW-1185">Reference proteome</keyword>
<dbReference type="RefSeq" id="XP_033657075.1">
    <property type="nucleotide sequence ID" value="XM_033793491.1"/>
</dbReference>
<sequence length="326" mass="36969">MALSYKSYDYSPPRSANSSPQNGYLTPLTQDSSPPARYSNIKPVIMASLPDIPDNLTQDLVDADPALKRFQQDLLVLTSFKDNETLHWRPSWFPQGEFATKWWGLQNPPDVVTEWLPAPLYGPQVYTRRMRRPGDPEPLYIKTWEQWREYCGVAGVPEDFLNQRMVELLRLGLPRDARGVHCASGNDSWYPEPNPQGSTSYLLDPSTYGLLPKKFWCIDKGHVIAVHPSGALHVDHIDAFCHDRRQWTRLNGRGEYVADQRYGSHLPMGPKLEGMARKWAWLPWTREQEVSCEPFKLRIKLKGAASGSDGVGNRIYGSDGEGDGRG</sequence>
<dbReference type="EMBL" id="ML986486">
    <property type="protein sequence ID" value="KAF2279536.1"/>
    <property type="molecule type" value="Genomic_DNA"/>
</dbReference>
<name>A0A6A6JUW6_WESOR</name>
<reference evidence="2" key="1">
    <citation type="journal article" date="2020" name="Stud. Mycol.">
        <title>101 Dothideomycetes genomes: a test case for predicting lifestyles and emergence of pathogens.</title>
        <authorList>
            <person name="Haridas S."/>
            <person name="Albert R."/>
            <person name="Binder M."/>
            <person name="Bloem J."/>
            <person name="Labutti K."/>
            <person name="Salamov A."/>
            <person name="Andreopoulos B."/>
            <person name="Baker S."/>
            <person name="Barry K."/>
            <person name="Bills G."/>
            <person name="Bluhm B."/>
            <person name="Cannon C."/>
            <person name="Castanera R."/>
            <person name="Culley D."/>
            <person name="Daum C."/>
            <person name="Ezra D."/>
            <person name="Gonzalez J."/>
            <person name="Henrissat B."/>
            <person name="Kuo A."/>
            <person name="Liang C."/>
            <person name="Lipzen A."/>
            <person name="Lutzoni F."/>
            <person name="Magnuson J."/>
            <person name="Mondo S."/>
            <person name="Nolan M."/>
            <person name="Ohm R."/>
            <person name="Pangilinan J."/>
            <person name="Park H.-J."/>
            <person name="Ramirez L."/>
            <person name="Alfaro M."/>
            <person name="Sun H."/>
            <person name="Tritt A."/>
            <person name="Yoshinaga Y."/>
            <person name="Zwiers L.-H."/>
            <person name="Turgeon B."/>
            <person name="Goodwin S."/>
            <person name="Spatafora J."/>
            <person name="Crous P."/>
            <person name="Grigoriev I."/>
        </authorList>
    </citation>
    <scope>NUCLEOTIDE SEQUENCE</scope>
    <source>
        <strain evidence="2">CBS 379.55</strain>
    </source>
</reference>
<evidence type="ECO:0000256" key="1">
    <source>
        <dbReference type="SAM" id="MobiDB-lite"/>
    </source>
</evidence>
<organism evidence="2 3">
    <name type="scientific">Westerdykella ornata</name>
    <dbReference type="NCBI Taxonomy" id="318751"/>
    <lineage>
        <taxon>Eukaryota</taxon>
        <taxon>Fungi</taxon>
        <taxon>Dikarya</taxon>
        <taxon>Ascomycota</taxon>
        <taxon>Pezizomycotina</taxon>
        <taxon>Dothideomycetes</taxon>
        <taxon>Pleosporomycetidae</taxon>
        <taxon>Pleosporales</taxon>
        <taxon>Sporormiaceae</taxon>
        <taxon>Westerdykella</taxon>
    </lineage>
</organism>
<dbReference type="AlphaFoldDB" id="A0A6A6JUW6"/>
<dbReference type="GeneID" id="54546666"/>
<feature type="region of interest" description="Disordered" evidence="1">
    <location>
        <begin position="1"/>
        <end position="36"/>
    </location>
</feature>
<feature type="compositionally biased region" description="Polar residues" evidence="1">
    <location>
        <begin position="14"/>
        <end position="33"/>
    </location>
</feature>
<dbReference type="OrthoDB" id="3932216at2759"/>
<protein>
    <submittedName>
        <fullName evidence="2">Uncharacterized protein</fullName>
    </submittedName>
</protein>
<proteinExistence type="predicted"/>
<feature type="region of interest" description="Disordered" evidence="1">
    <location>
        <begin position="305"/>
        <end position="326"/>
    </location>
</feature>
<evidence type="ECO:0000313" key="2">
    <source>
        <dbReference type="EMBL" id="KAF2279536.1"/>
    </source>
</evidence>
<dbReference type="Proteomes" id="UP000800097">
    <property type="component" value="Unassembled WGS sequence"/>
</dbReference>
<accession>A0A6A6JUW6</accession>